<sequence length="163" mass="18219">MSPDLSAYRPNVGVVLFHPDGRVWLGRRAKTPAPYNWQFPQGGVDAGEDLETAARRELAEETGVSSVALLGRTDGWLTYDFPPEHTGKLARGFKGQRQVWFAFRFDGDEAEIDLEAHGTPEFDAWRWGRLDEVCELIVPFKRPTYEAVVAAFHDFAGLPGRAA</sequence>
<evidence type="ECO:0000256" key="2">
    <source>
        <dbReference type="ARBA" id="ARBA00001946"/>
    </source>
</evidence>
<comment type="similarity">
    <text evidence="4">Belongs to the Nudix hydrolase family. RppH subfamily.</text>
</comment>
<proteinExistence type="inferred from homology"/>
<comment type="cofactor">
    <cofactor evidence="1">
        <name>Mn(2+)</name>
        <dbReference type="ChEBI" id="CHEBI:29035"/>
    </cofactor>
</comment>
<organism evidence="6 7">
    <name type="scientific">Phenylobacterium conjunctum</name>
    <dbReference type="NCBI Taxonomy" id="1298959"/>
    <lineage>
        <taxon>Bacteria</taxon>
        <taxon>Pseudomonadati</taxon>
        <taxon>Pseudomonadota</taxon>
        <taxon>Alphaproteobacteria</taxon>
        <taxon>Caulobacterales</taxon>
        <taxon>Caulobacteraceae</taxon>
        <taxon>Phenylobacterium</taxon>
    </lineage>
</organism>
<dbReference type="PANTHER" id="PTHR11839">
    <property type="entry name" value="UDP/ADP-SUGAR PYROPHOSPHATASE"/>
    <property type="match status" value="1"/>
</dbReference>
<dbReference type="EMBL" id="JBHTLQ010000062">
    <property type="protein sequence ID" value="MFD1192529.1"/>
    <property type="molecule type" value="Genomic_DNA"/>
</dbReference>
<dbReference type="NCBIfam" id="NF001938">
    <property type="entry name" value="PRK00714.1-5"/>
    <property type="match status" value="1"/>
</dbReference>
<comment type="cofactor">
    <cofactor evidence="4">
        <name>a divalent metal cation</name>
        <dbReference type="ChEBI" id="CHEBI:60240"/>
    </cofactor>
</comment>
<dbReference type="Proteomes" id="UP001597216">
    <property type="component" value="Unassembled WGS sequence"/>
</dbReference>
<dbReference type="PRINTS" id="PR00502">
    <property type="entry name" value="NUDIXFAMILY"/>
</dbReference>
<feature type="short sequence motif" description="Nudix box" evidence="4">
    <location>
        <begin position="42"/>
        <end position="63"/>
    </location>
</feature>
<gene>
    <name evidence="4" type="primary">rppH</name>
    <name evidence="4" type="synonym">nudH</name>
    <name evidence="6" type="ORF">ACFQ27_18205</name>
</gene>
<evidence type="ECO:0000313" key="7">
    <source>
        <dbReference type="Proteomes" id="UP001597216"/>
    </source>
</evidence>
<evidence type="ECO:0000256" key="1">
    <source>
        <dbReference type="ARBA" id="ARBA00001936"/>
    </source>
</evidence>
<dbReference type="Gene3D" id="3.90.79.10">
    <property type="entry name" value="Nucleoside Triphosphate Pyrophosphohydrolase"/>
    <property type="match status" value="1"/>
</dbReference>
<dbReference type="InterPro" id="IPR000086">
    <property type="entry name" value="NUDIX_hydrolase_dom"/>
</dbReference>
<evidence type="ECO:0000256" key="3">
    <source>
        <dbReference type="ARBA" id="ARBA00022801"/>
    </source>
</evidence>
<evidence type="ECO:0000259" key="5">
    <source>
        <dbReference type="PROSITE" id="PS51462"/>
    </source>
</evidence>
<name>A0ABW3T5S7_9CAUL</name>
<comment type="function">
    <text evidence="4">Accelerates the degradation of transcripts by removing pyrophosphate from the 5'-end of triphosphorylated RNA, leading to a more labile monophosphorylated state that can stimulate subsequent ribonuclease cleavage.</text>
</comment>
<feature type="domain" description="Nudix hydrolase" evidence="5">
    <location>
        <begin position="7"/>
        <end position="150"/>
    </location>
</feature>
<dbReference type="SUPFAM" id="SSF55811">
    <property type="entry name" value="Nudix"/>
    <property type="match status" value="1"/>
</dbReference>
<dbReference type="EC" id="3.6.1.-" evidence="4"/>
<dbReference type="RefSeq" id="WP_377354592.1">
    <property type="nucleotide sequence ID" value="NZ_JBHTLQ010000062.1"/>
</dbReference>
<keyword evidence="3 4" id="KW-0378">Hydrolase</keyword>
<reference evidence="7" key="1">
    <citation type="journal article" date="2019" name="Int. J. Syst. Evol. Microbiol.">
        <title>The Global Catalogue of Microorganisms (GCM) 10K type strain sequencing project: providing services to taxonomists for standard genome sequencing and annotation.</title>
        <authorList>
            <consortium name="The Broad Institute Genomics Platform"/>
            <consortium name="The Broad Institute Genome Sequencing Center for Infectious Disease"/>
            <person name="Wu L."/>
            <person name="Ma J."/>
        </authorList>
    </citation>
    <scope>NUCLEOTIDE SEQUENCE [LARGE SCALE GENOMIC DNA]</scope>
    <source>
        <strain evidence="7">CCUG 55074</strain>
    </source>
</reference>
<comment type="cofactor">
    <cofactor evidence="2">
        <name>Mg(2+)</name>
        <dbReference type="ChEBI" id="CHEBI:18420"/>
    </cofactor>
</comment>
<dbReference type="PROSITE" id="PS51462">
    <property type="entry name" value="NUDIX"/>
    <property type="match status" value="1"/>
</dbReference>
<dbReference type="InterPro" id="IPR020476">
    <property type="entry name" value="Nudix_hydrolase"/>
</dbReference>
<dbReference type="Pfam" id="PF00293">
    <property type="entry name" value="NUDIX"/>
    <property type="match status" value="1"/>
</dbReference>
<evidence type="ECO:0000256" key="4">
    <source>
        <dbReference type="HAMAP-Rule" id="MF_00298"/>
    </source>
</evidence>
<comment type="caution">
    <text evidence="6">The sequence shown here is derived from an EMBL/GenBank/DDBJ whole genome shotgun (WGS) entry which is preliminary data.</text>
</comment>
<protein>
    <recommendedName>
        <fullName evidence="4">RNA pyrophosphohydrolase</fullName>
        <ecNumber evidence="4">3.6.1.-</ecNumber>
    </recommendedName>
    <alternativeName>
        <fullName evidence="4">(Di)nucleoside polyphosphate hydrolase</fullName>
    </alternativeName>
</protein>
<dbReference type="InterPro" id="IPR020084">
    <property type="entry name" value="NUDIX_hydrolase_CS"/>
</dbReference>
<dbReference type="InterPro" id="IPR022927">
    <property type="entry name" value="RppH"/>
</dbReference>
<dbReference type="PANTHER" id="PTHR11839:SF22">
    <property type="entry name" value="NUDIX HYDROLASE 26, CHLOROPLASTIC"/>
    <property type="match status" value="1"/>
</dbReference>
<dbReference type="PROSITE" id="PS00893">
    <property type="entry name" value="NUDIX_BOX"/>
    <property type="match status" value="1"/>
</dbReference>
<keyword evidence="7" id="KW-1185">Reference proteome</keyword>
<dbReference type="GO" id="GO:0016787">
    <property type="term" value="F:hydrolase activity"/>
    <property type="evidence" value="ECO:0007669"/>
    <property type="project" value="UniProtKB-KW"/>
</dbReference>
<dbReference type="CDD" id="cd03671">
    <property type="entry name" value="NUDIX_Ap4A_hydrolase_plant_like"/>
    <property type="match status" value="1"/>
</dbReference>
<accession>A0ABW3T5S7</accession>
<evidence type="ECO:0000313" key="6">
    <source>
        <dbReference type="EMBL" id="MFD1192529.1"/>
    </source>
</evidence>
<dbReference type="InterPro" id="IPR015797">
    <property type="entry name" value="NUDIX_hydrolase-like_dom_sf"/>
</dbReference>
<dbReference type="HAMAP" id="MF_00298">
    <property type="entry name" value="Nudix_RppH"/>
    <property type="match status" value="1"/>
</dbReference>